<dbReference type="AlphaFoldDB" id="X0TNG0"/>
<dbReference type="PANTHER" id="PTHR37839:SF1">
    <property type="entry name" value="NA(+)-TRANSLOCATING NADH-QUINONE REDUCTASE SUBUNIT A"/>
    <property type="match status" value="1"/>
</dbReference>
<gene>
    <name evidence="1" type="ORF">S01H1_22433</name>
</gene>
<evidence type="ECO:0000313" key="1">
    <source>
        <dbReference type="EMBL" id="GAF88801.1"/>
    </source>
</evidence>
<dbReference type="InterPro" id="IPR008703">
    <property type="entry name" value="NqrA"/>
</dbReference>
<dbReference type="EMBL" id="BARS01012659">
    <property type="protein sequence ID" value="GAF88801.1"/>
    <property type="molecule type" value="Genomic_DNA"/>
</dbReference>
<dbReference type="PANTHER" id="PTHR37839">
    <property type="entry name" value="NA(+)-TRANSLOCATING NADH-QUINONE REDUCTASE SUBUNIT A"/>
    <property type="match status" value="1"/>
</dbReference>
<reference evidence="1" key="1">
    <citation type="journal article" date="2014" name="Front. Microbiol.">
        <title>High frequency of phylogenetically diverse reductive dehalogenase-homologous genes in deep subseafloor sedimentary metagenomes.</title>
        <authorList>
            <person name="Kawai M."/>
            <person name="Futagami T."/>
            <person name="Toyoda A."/>
            <person name="Takaki Y."/>
            <person name="Nishi S."/>
            <person name="Hori S."/>
            <person name="Arai W."/>
            <person name="Tsubouchi T."/>
            <person name="Morono Y."/>
            <person name="Uchiyama I."/>
            <person name="Ito T."/>
            <person name="Fujiyama A."/>
            <person name="Inagaki F."/>
            <person name="Takami H."/>
        </authorList>
    </citation>
    <scope>NUCLEOTIDE SEQUENCE</scope>
    <source>
        <strain evidence="1">Expedition CK06-06</strain>
    </source>
</reference>
<dbReference type="GO" id="GO:0016655">
    <property type="term" value="F:oxidoreductase activity, acting on NAD(P)H, quinone or similar compound as acceptor"/>
    <property type="evidence" value="ECO:0007669"/>
    <property type="project" value="InterPro"/>
</dbReference>
<proteinExistence type="predicted"/>
<sequence length="202" mass="21960">ALDAPQPKAIVIKAVCAEPFRARGKVVLDNNLELFLQGLSYLERLSGEFAPTYLILTAAQHPLAQKIKKEVAGLAWVRPIFVPLVYPVGNNQYLWRCLRRNESNLQKGDSVWFLDSQAVTDIARCLGQGLVPFQRIVSLGGPGYPQGGHVLAPIGTPLSRLCTELDSFDGLRVLRGGLLAGQEIEGSEAAVGHLDDGFTFLP</sequence>
<name>X0TNG0_9ZZZZ</name>
<feature type="non-terminal residue" evidence="1">
    <location>
        <position position="1"/>
    </location>
</feature>
<feature type="non-terminal residue" evidence="1">
    <location>
        <position position="202"/>
    </location>
</feature>
<comment type="caution">
    <text evidence="1">The sequence shown here is derived from an EMBL/GenBank/DDBJ whole genome shotgun (WGS) entry which is preliminary data.</text>
</comment>
<organism evidence="1">
    <name type="scientific">marine sediment metagenome</name>
    <dbReference type="NCBI Taxonomy" id="412755"/>
    <lineage>
        <taxon>unclassified sequences</taxon>
        <taxon>metagenomes</taxon>
        <taxon>ecological metagenomes</taxon>
    </lineage>
</organism>
<protein>
    <submittedName>
        <fullName evidence="1">Uncharacterized protein</fullName>
    </submittedName>
</protein>
<accession>X0TNG0</accession>
<dbReference type="GO" id="GO:0006814">
    <property type="term" value="P:sodium ion transport"/>
    <property type="evidence" value="ECO:0007669"/>
    <property type="project" value="InterPro"/>
</dbReference>